<comment type="caution">
    <text evidence="2">The sequence shown here is derived from an EMBL/GenBank/DDBJ whole genome shotgun (WGS) entry which is preliminary data.</text>
</comment>
<protein>
    <submittedName>
        <fullName evidence="2">Uncharacterized protein</fullName>
    </submittedName>
</protein>
<organism evidence="2 3">
    <name type="scientific">Paenibacillus zeisoli</name>
    <dbReference type="NCBI Taxonomy" id="2496267"/>
    <lineage>
        <taxon>Bacteria</taxon>
        <taxon>Bacillati</taxon>
        <taxon>Bacillota</taxon>
        <taxon>Bacilli</taxon>
        <taxon>Bacillales</taxon>
        <taxon>Paenibacillaceae</taxon>
        <taxon>Paenibacillus</taxon>
    </lineage>
</organism>
<evidence type="ECO:0000313" key="2">
    <source>
        <dbReference type="EMBL" id="RUT28722.1"/>
    </source>
</evidence>
<dbReference type="EMBL" id="RZNX01000009">
    <property type="protein sequence ID" value="RUT28722.1"/>
    <property type="molecule type" value="Genomic_DNA"/>
</dbReference>
<feature type="compositionally biased region" description="Basic and acidic residues" evidence="1">
    <location>
        <begin position="108"/>
        <end position="118"/>
    </location>
</feature>
<dbReference type="OrthoDB" id="2607182at2"/>
<proteinExistence type="predicted"/>
<dbReference type="AlphaFoldDB" id="A0A433X3V1"/>
<dbReference type="RefSeq" id="WP_127200476.1">
    <property type="nucleotide sequence ID" value="NZ_RZNX01000009.1"/>
</dbReference>
<keyword evidence="3" id="KW-1185">Reference proteome</keyword>
<name>A0A433X3V1_9BACL</name>
<sequence>MSKHIQAYFETESQAEGAKTSLLSFETEHLETGVLENTLTSNNNLLGPVIASNSLGTSIVGGAVLGSGAYGASGFTGTNGPQAIIPLAALSDEANNRTDNGYMDTENDEHQRDRREDGQVSSNYNYDDLKYVLSATVKETEVDSVINKLRSQGAYVELLD</sequence>
<feature type="region of interest" description="Disordered" evidence="1">
    <location>
        <begin position="95"/>
        <end position="122"/>
    </location>
</feature>
<reference evidence="2 3" key="1">
    <citation type="submission" date="2018-12" db="EMBL/GenBank/DDBJ databases">
        <authorList>
            <person name="Sun L."/>
            <person name="Chen Z."/>
        </authorList>
    </citation>
    <scope>NUCLEOTIDE SEQUENCE [LARGE SCALE GENOMIC DNA]</scope>
    <source>
        <strain evidence="2 3">3-5-3</strain>
    </source>
</reference>
<evidence type="ECO:0000313" key="3">
    <source>
        <dbReference type="Proteomes" id="UP000272464"/>
    </source>
</evidence>
<gene>
    <name evidence="2" type="ORF">EJP77_17160</name>
</gene>
<accession>A0A433X3V1</accession>
<dbReference type="Proteomes" id="UP000272464">
    <property type="component" value="Unassembled WGS sequence"/>
</dbReference>
<evidence type="ECO:0000256" key="1">
    <source>
        <dbReference type="SAM" id="MobiDB-lite"/>
    </source>
</evidence>